<dbReference type="GO" id="GO:0046872">
    <property type="term" value="F:metal ion binding"/>
    <property type="evidence" value="ECO:0007669"/>
    <property type="project" value="UniProtKB-KW"/>
</dbReference>
<dbReference type="SUPFAM" id="SSF48113">
    <property type="entry name" value="Heme-dependent peroxidases"/>
    <property type="match status" value="1"/>
</dbReference>
<gene>
    <name evidence="10" type="ORF">WH47_09309</name>
</gene>
<dbReference type="GO" id="GO:0022412">
    <property type="term" value="P:cellular process involved in reproduction in multicellular organism"/>
    <property type="evidence" value="ECO:0007669"/>
    <property type="project" value="UniProtKB-ARBA"/>
</dbReference>
<dbReference type="Proteomes" id="UP000053825">
    <property type="component" value="Unassembled WGS sequence"/>
</dbReference>
<dbReference type="STRING" id="597456.A0A0L7RF60"/>
<dbReference type="Gene3D" id="1.10.640.10">
    <property type="entry name" value="Haem peroxidase domain superfamily, animal type"/>
    <property type="match status" value="1"/>
</dbReference>
<feature type="binding site" description="axial binding residue" evidence="8">
    <location>
        <position position="723"/>
    </location>
    <ligand>
        <name>heme b</name>
        <dbReference type="ChEBI" id="CHEBI:60344"/>
    </ligand>
    <ligandPart>
        <name>Fe</name>
        <dbReference type="ChEBI" id="CHEBI:18248"/>
    </ligandPart>
</feature>
<keyword evidence="3 10" id="KW-0575">Peroxidase</keyword>
<dbReference type="CDD" id="cd09823">
    <property type="entry name" value="peroxinectin_like"/>
    <property type="match status" value="1"/>
</dbReference>
<keyword evidence="11" id="KW-1185">Reference proteome</keyword>
<evidence type="ECO:0000313" key="11">
    <source>
        <dbReference type="Proteomes" id="UP000053825"/>
    </source>
</evidence>
<dbReference type="InterPro" id="IPR019791">
    <property type="entry name" value="Haem_peroxidase_animal"/>
</dbReference>
<dbReference type="FunFam" id="1.10.640.10:FF:000003">
    <property type="entry name" value="chorion peroxidase"/>
    <property type="match status" value="1"/>
</dbReference>
<dbReference type="PANTHER" id="PTHR11475">
    <property type="entry name" value="OXIDASE/PEROXIDASE"/>
    <property type="match status" value="1"/>
</dbReference>
<dbReference type="PRINTS" id="PR00457">
    <property type="entry name" value="ANPEROXIDASE"/>
</dbReference>
<dbReference type="PROSITE" id="PS50292">
    <property type="entry name" value="PEROXIDASE_3"/>
    <property type="match status" value="1"/>
</dbReference>
<feature type="region of interest" description="Disordered" evidence="9">
    <location>
        <begin position="1170"/>
        <end position="1202"/>
    </location>
</feature>
<feature type="region of interest" description="Disordered" evidence="9">
    <location>
        <begin position="190"/>
        <end position="260"/>
    </location>
</feature>
<evidence type="ECO:0000256" key="3">
    <source>
        <dbReference type="ARBA" id="ARBA00022559"/>
    </source>
</evidence>
<name>A0A0L7RF60_9HYME</name>
<dbReference type="InterPro" id="IPR010255">
    <property type="entry name" value="Haem_peroxidase_sf"/>
</dbReference>
<dbReference type="EMBL" id="KQ414608">
    <property type="protein sequence ID" value="KOC69351.1"/>
    <property type="molecule type" value="Genomic_DNA"/>
</dbReference>
<keyword evidence="6" id="KW-0560">Oxidoreductase</keyword>
<feature type="compositionally biased region" description="Polar residues" evidence="9">
    <location>
        <begin position="1182"/>
        <end position="1202"/>
    </location>
</feature>
<dbReference type="Pfam" id="PF03098">
    <property type="entry name" value="An_peroxidase"/>
    <property type="match status" value="1"/>
</dbReference>
<dbReference type="PANTHER" id="PTHR11475:SF109">
    <property type="entry name" value="CHORION PEROXIDASE-LIKE PROTEIN"/>
    <property type="match status" value="1"/>
</dbReference>
<dbReference type="InterPro" id="IPR037120">
    <property type="entry name" value="Haem_peroxidase_sf_animal"/>
</dbReference>
<keyword evidence="5" id="KW-0732">Signal</keyword>
<evidence type="ECO:0000256" key="6">
    <source>
        <dbReference type="ARBA" id="ARBA00023002"/>
    </source>
</evidence>
<dbReference type="GO" id="GO:0020037">
    <property type="term" value="F:heme binding"/>
    <property type="evidence" value="ECO:0007669"/>
    <property type="project" value="InterPro"/>
</dbReference>
<keyword evidence="8" id="KW-0479">Metal-binding</keyword>
<evidence type="ECO:0000256" key="1">
    <source>
        <dbReference type="ARBA" id="ARBA00004613"/>
    </source>
</evidence>
<feature type="compositionally biased region" description="Polar residues" evidence="9">
    <location>
        <begin position="1274"/>
        <end position="1294"/>
    </location>
</feature>
<comment type="subcellular location">
    <subcellularLocation>
        <location evidence="1">Secreted</location>
    </subcellularLocation>
</comment>
<proteinExistence type="predicted"/>
<feature type="compositionally biased region" description="Polar residues" evidence="9">
    <location>
        <begin position="1510"/>
        <end position="1529"/>
    </location>
</feature>
<organism evidence="10 11">
    <name type="scientific">Habropoda laboriosa</name>
    <dbReference type="NCBI Taxonomy" id="597456"/>
    <lineage>
        <taxon>Eukaryota</taxon>
        <taxon>Metazoa</taxon>
        <taxon>Ecdysozoa</taxon>
        <taxon>Arthropoda</taxon>
        <taxon>Hexapoda</taxon>
        <taxon>Insecta</taxon>
        <taxon>Pterygota</taxon>
        <taxon>Neoptera</taxon>
        <taxon>Endopterygota</taxon>
        <taxon>Hymenoptera</taxon>
        <taxon>Apocrita</taxon>
        <taxon>Aculeata</taxon>
        <taxon>Apoidea</taxon>
        <taxon>Anthophila</taxon>
        <taxon>Apidae</taxon>
        <taxon>Habropoda</taxon>
    </lineage>
</organism>
<feature type="region of interest" description="Disordered" evidence="9">
    <location>
        <begin position="1479"/>
        <end position="1558"/>
    </location>
</feature>
<reference evidence="10 11" key="1">
    <citation type="submission" date="2015-07" db="EMBL/GenBank/DDBJ databases">
        <title>The genome of Habropoda laboriosa.</title>
        <authorList>
            <person name="Pan H."/>
            <person name="Kapheim K."/>
        </authorList>
    </citation>
    <scope>NUCLEOTIDE SEQUENCE [LARGE SCALE GENOMIC DNA]</scope>
    <source>
        <strain evidence="10">0110345459</strain>
    </source>
</reference>
<evidence type="ECO:0000256" key="5">
    <source>
        <dbReference type="ARBA" id="ARBA00022729"/>
    </source>
</evidence>
<evidence type="ECO:0000256" key="7">
    <source>
        <dbReference type="ARBA" id="ARBA00023004"/>
    </source>
</evidence>
<evidence type="ECO:0000256" key="9">
    <source>
        <dbReference type="SAM" id="MobiDB-lite"/>
    </source>
</evidence>
<accession>A0A0L7RF60</accession>
<evidence type="ECO:0000256" key="4">
    <source>
        <dbReference type="ARBA" id="ARBA00022617"/>
    </source>
</evidence>
<dbReference type="GO" id="GO:0005576">
    <property type="term" value="C:extracellular region"/>
    <property type="evidence" value="ECO:0007669"/>
    <property type="project" value="UniProtKB-SubCell"/>
</dbReference>
<evidence type="ECO:0000313" key="10">
    <source>
        <dbReference type="EMBL" id="KOC69351.1"/>
    </source>
</evidence>
<dbReference type="OrthoDB" id="823504at2759"/>
<evidence type="ECO:0000256" key="2">
    <source>
        <dbReference type="ARBA" id="ARBA00022525"/>
    </source>
</evidence>
<sequence length="1558" mass="176410">MIYEIIRLIHRHDDCKVYFGSGETFAFNTNGCSGSENVGGLHELQGRELWRQRAAVRLDFRRRDRKRVLRVCNRLHHHYQKGAGTRESVVRVWQGDRELASTGESCQTLNSVLLVLLSSTLSKSTTDRETPEILNVIQSKNDSTNHDGRDVNDKSGEPIETLFIPEDPSEYEEILHYVRKIFGIEERSGTTTNLTNHKGGLKGLEENVADNTTQEDRFSEVGGLEEERNSSSEEKRERNEEKYLQRNPGGEDSSRTTVETNREDEVVLMERNNYDAVYKEKNEPDEEDLLEAVNFGLNAMEDLYTVREPMLYSMGLYLDFDNPARHVAVFNDQTEEARALAKYGFAILQGTAMFKRKFPDASTDSLLSRQSQSNPLERACPNRGVPHCPTASLRYRTSDGSCNNLQHLWWGSAMSSMQRFLRPVYDDGIQSVRRSVTGRSLPSPRRVTTVIHTDRDVPLASVTHMLMQWGQFVDHDLTATGQSRGFNGTIPQCCLKFGAGFQPPEFMHPECLPIAVSVQDGFFGPLGVQCLEFVRSGPAPREDCTFGPREQLSQVTSYLDASTVYSSNAFQTDALRLFRNGLLQYGRLQSQRPLLPKLDSDICKRGSLSTSCFRAGDGRLGEQPALTSLHVAFLRLHNRISTKLAALNSHWSDEKLFQESRRIVGAIVQHITYREFLPIVLGQDVMKIFDLELLRKGYYQGYDSTVNPSIVNAFSAAAYRFGHSLVQHSFVRFDRNHQPIFNNVSIHDEFTNPSNLETAGSVDRLLLGLINQPAQRRDEYLTEELTNHLFQTPSFPFGMDLASINIQRGRDHGIPPYVQWREPCGLSPIRNFQDLEKAMLQSSAQKFKLVYASVEDIDLFSAGLAELSVKGGLVGPTFACIIGQQFNHLRKGDRFWYETSRQESSFTPGQLQQIRRVTLAQVLCTTMDTIESIQPFVFLTQDTLKNERLLCNDSLIGQLNLEYWAERQAEFKSRAGIPNKLLEKTTPSSTIIKKIFSQKQTTQRSSTNRQEERIFPLNANPPRTSVHQQNRIVVKKPLSTPDNVTIIVQNNAINSPVFIRDSVHGSSIRVDPSLNHQSQQRPASYEPLPVPIVQPPVRPIPTTHPVVNLYLGRPYVPYAYDDPSNPNPLTQSYRPGYVPKDVVFDGFPGTSPRPTLYTYYTNLHKLTTQKPANYESGDHGTKQASLNSESTRPYQQSHDNDKYSTNTWQKIQYQNDYGQPNFQAYWQRPLSNSASKLSDRNEYTTWSSVSSDKKESAKPDNPFNFNRPAYQITKPLNNRPTAPSNNDDWSTISAYQKGPVKSNTDHSHSYQPLPTGRPTVTIINVPLSSSSGRPTVDDGFKRDPSVSYAEKVYDNRFSVLSDYQTDKLTENSYQSFTRPNPPYSVTVVTESTETTSEAGYEVDETENQVTGEIPRPLTYQTGNNRARKPGQYYYEKNVLHRYPDTIEHAKEMYNGEQRHRVSIDQAVINASVRNQIIDENGSNTANRTRNDSSDSTMADNVNEEPDEAATSENRTSHWLNPQEDSSLSSAMEVPNVPTDRGLSAKELPKPIKLRNYTS</sequence>
<keyword evidence="7 8" id="KW-0408">Iron</keyword>
<keyword evidence="4 8" id="KW-0349">Heme</keyword>
<evidence type="ECO:0000256" key="8">
    <source>
        <dbReference type="PIRSR" id="PIRSR619791-2"/>
    </source>
</evidence>
<feature type="region of interest" description="Disordered" evidence="9">
    <location>
        <begin position="1234"/>
        <end position="1317"/>
    </location>
</feature>
<protein>
    <submittedName>
        <fullName evidence="10">Chorion peroxidase</fullName>
    </submittedName>
</protein>
<dbReference type="GO" id="GO:0004601">
    <property type="term" value="F:peroxidase activity"/>
    <property type="evidence" value="ECO:0007669"/>
    <property type="project" value="UniProtKB-KW"/>
</dbReference>
<dbReference type="GO" id="GO:0006979">
    <property type="term" value="P:response to oxidative stress"/>
    <property type="evidence" value="ECO:0007669"/>
    <property type="project" value="InterPro"/>
</dbReference>
<feature type="compositionally biased region" description="Basic and acidic residues" evidence="9">
    <location>
        <begin position="214"/>
        <end position="244"/>
    </location>
</feature>
<keyword evidence="2" id="KW-0964">Secreted</keyword>
<feature type="compositionally biased region" description="Polar residues" evidence="9">
    <location>
        <begin position="1480"/>
        <end position="1499"/>
    </location>
</feature>